<dbReference type="EMBL" id="PVBT01000001">
    <property type="protein sequence ID" value="PRD57909.1"/>
    <property type="molecule type" value="Genomic_DNA"/>
</dbReference>
<reference evidence="2 3" key="1">
    <citation type="submission" date="2018-02" db="EMBL/GenBank/DDBJ databases">
        <title>The draft genome of Phyllobacterium myrsinacearum DSM5892.</title>
        <authorList>
            <person name="Li L."/>
            <person name="Liu L."/>
            <person name="Zhang X."/>
            <person name="Wang T."/>
        </authorList>
    </citation>
    <scope>NUCLEOTIDE SEQUENCE [LARGE SCALE GENOMIC DNA]</scope>
    <source>
        <strain evidence="2 3">DSM 5892</strain>
    </source>
</reference>
<evidence type="ECO:0000259" key="1">
    <source>
        <dbReference type="Pfam" id="PF01869"/>
    </source>
</evidence>
<dbReference type="Proteomes" id="UP000238563">
    <property type="component" value="Unassembled WGS sequence"/>
</dbReference>
<dbReference type="PANTHER" id="PTHR43190:SF3">
    <property type="entry name" value="N-ACETYL-D-GLUCOSAMINE KINASE"/>
    <property type="match status" value="1"/>
</dbReference>
<name>A0A2S9JX71_9HYPH</name>
<dbReference type="CDD" id="cd24082">
    <property type="entry name" value="ASKHA_NBD_GspK-like"/>
    <property type="match status" value="1"/>
</dbReference>
<dbReference type="PANTHER" id="PTHR43190">
    <property type="entry name" value="N-ACETYL-D-GLUCOSAMINE KINASE"/>
    <property type="match status" value="1"/>
</dbReference>
<dbReference type="InterPro" id="IPR002731">
    <property type="entry name" value="ATPase_BadF"/>
</dbReference>
<dbReference type="InterPro" id="IPR043129">
    <property type="entry name" value="ATPase_NBD"/>
</dbReference>
<gene>
    <name evidence="2" type="ORF">C5750_01795</name>
</gene>
<accession>A0A2S9JX71</accession>
<comment type="caution">
    <text evidence="2">The sequence shown here is derived from an EMBL/GenBank/DDBJ whole genome shotgun (WGS) entry which is preliminary data.</text>
</comment>
<keyword evidence="2" id="KW-0808">Transferase</keyword>
<dbReference type="Gene3D" id="3.30.420.40">
    <property type="match status" value="2"/>
</dbReference>
<protein>
    <submittedName>
        <fullName evidence="2">N-acetylglucosamine kinase</fullName>
    </submittedName>
</protein>
<dbReference type="Pfam" id="PF01869">
    <property type="entry name" value="BcrAD_BadFG"/>
    <property type="match status" value="1"/>
</dbReference>
<dbReference type="OrthoDB" id="63487at2"/>
<dbReference type="SUPFAM" id="SSF53067">
    <property type="entry name" value="Actin-like ATPase domain"/>
    <property type="match status" value="2"/>
</dbReference>
<proteinExistence type="predicted"/>
<organism evidence="2 3">
    <name type="scientific">Phyllobacterium myrsinacearum</name>
    <dbReference type="NCBI Taxonomy" id="28101"/>
    <lineage>
        <taxon>Bacteria</taxon>
        <taxon>Pseudomonadati</taxon>
        <taxon>Pseudomonadota</taxon>
        <taxon>Alphaproteobacteria</taxon>
        <taxon>Hyphomicrobiales</taxon>
        <taxon>Phyllobacteriaceae</taxon>
        <taxon>Phyllobacterium</taxon>
    </lineage>
</organism>
<evidence type="ECO:0000313" key="3">
    <source>
        <dbReference type="Proteomes" id="UP000238563"/>
    </source>
</evidence>
<evidence type="ECO:0000313" key="2">
    <source>
        <dbReference type="EMBL" id="PRD57909.1"/>
    </source>
</evidence>
<keyword evidence="2" id="KW-0418">Kinase</keyword>
<dbReference type="InterPro" id="IPR052519">
    <property type="entry name" value="Euk-type_GlcNAc_Kinase"/>
</dbReference>
<feature type="domain" description="ATPase BadF/BadG/BcrA/BcrD type" evidence="1">
    <location>
        <begin position="5"/>
        <end position="250"/>
    </location>
</feature>
<keyword evidence="3" id="KW-1185">Reference proteome</keyword>
<dbReference type="RefSeq" id="WP_105732149.1">
    <property type="nucleotide sequence ID" value="NZ_PVBT01000001.1"/>
</dbReference>
<sequence length="295" mass="30593">MRYLLGIDGGGTGCRAAVADMTGRVLGTGKSGSANIMTDMENARLNILGAANAAFADAGIDASAIPAAAAVLGLAGAMVGGNGEKLRATLPFQQSLVTSDGTIALQGALGDTDGTVVIIGTGTLFVTRQGDDIRFAGGWGFKVGDLGGGARIGRDLLEEALLAHDRFHPSSPLTDAVLHRFENNPHRIVEFAHAARPSDFGTLTPLVFEYAAHDDAVALAIVNRAAAQIEEGLDAIMPPGQERLSLIGGLGALFEQRLSPRYRAKLQKPLHDALTGAVQLAVKNFAPVRKEAVHG</sequence>
<dbReference type="GO" id="GO:0016301">
    <property type="term" value="F:kinase activity"/>
    <property type="evidence" value="ECO:0007669"/>
    <property type="project" value="UniProtKB-KW"/>
</dbReference>
<dbReference type="AlphaFoldDB" id="A0A2S9JX71"/>